<feature type="compositionally biased region" description="Low complexity" evidence="6">
    <location>
        <begin position="269"/>
        <end position="280"/>
    </location>
</feature>
<proteinExistence type="inferred from homology"/>
<sequence>MNIAQSVHLNIAQSVHLNIPIIPIIPTMDDEYIDYSCSTPIERLSRDVETLLRSWHIVQGSDRHVSFHDKGNGNGNSNGNTIPAAVAHMAITTSGQNLGVVGAGATMGTGTFTAVNNNSNNSNTLARKALPPSTTTTTTATSNGMSMSMRMNPKTPSPAKPPNLKHKLTSPADKSTIGSTPDPRTPPRTRSLVEQSKSKHHKHVGGIGVETPTKTPRRNLASILDNSPSRNNNTRISLSSSLSLSSPSPSSYISTPLRTPLRTPSRYGTSNTHNNNTASSPGSNFHTPPRNKADLYKMEDAKNNADIQLIRSGKIMFSIPNGNHSHSHSSRGGYGSSYGTTTTDRVDVELDLCLWDGPPRPQSHKSTKFLSDSFSDMGMGNMGMGMGMPSSHSHSHSSSVSSMQKHLPLSLTSNCQDPFPTVNILSNLSNLLGIGQHLTLSPSNKDHIEMFLHSTMQALQEGGNHPARGSGGMGQIHFSGLGGGVVGSMGFNNHNNSSYPYRNGHGHGGGGGTSAGVEEDVSLHSAALFTLSNQLQTALNLAAANCDCRLPAFGIWGHYGSNQNQNQNQLQQQQQQMNRGLGSGSGSGSGSYSNLKQSLPMVPIGGDTSPTLTQSVMEVPAWMNGGDLFNAASESSVCCIFRRYIEDIRGIKDGNGSSSIGKGGANGGGSGSGNYDSRGNKKGRGSASAHYYDSDSSDSSDSYDSSVYGYEDEHGSMPGTPGRISSYMSRSSDTSNNATPLRKGGKKTKGNKSSGRRSHIHAPVILPPTPGRGRRNSNANNAQRKNPQLYLPAFLMGKCHPGGSFLGTGAEFAIHVVPPGVAYPIHCTTLNSLGQLLLQHCPLPPAKTSRHGRRGSKRNGGHGHTAAAQGRESQSQSQSLTTIHGKVAVSGARHKYAWSKIFQFREDCIPNQEDLLLASCRSTRYLKSWDDLNTFTYGLSWRRSCLESNLGESKDESDEAAASVEQYKNQCRAHALKTLYRFSCLTKTKRSKLSITAKRGLEPLCGPSEDPLSLVSVHVTWSGESRMLDLDTNSAAPLLTLPLRIRSHNTMSSQDVLEMENTLLSTIFNPCVVPVKDFQISAKYDRQAACTTLGATNRCLLASLIRACTLGQSYLLGHLTNSKVLKELHERDELDVVADEIMTEADVSQVTRKLVEVMEWGSMADMMDDDASISSDRFHDIVNQMLGADSGQYPSPPEHMFDSTHGDMSENNLRHNFQANMQKSCRPGRLLSILFTSMAGLQTPSSMAALWMTFVSTLRMKWERRESLPNLGSIPGLDNEDEDGKQAFGAKKKASNYSSAGLGSKAKNSAFVNSSERDPGVGDCIINQKLHVFNVGVEAMVSLEMKKLRKKQSEVEKVSAYVRDNKANGDNVHLQIPQSVEQDSYEMDGESDNDTLGVSDSGTFDDDTCDYRSCVTREEFFDAVGTMKESGTGYSFDDGSLNDDSTCEYESPQKKNNTSGQHRQRRGARCPVSGNSSSGQIFAPYLQRDIPMTDDLIIERRKMLSKSSGSDHYSIQSRIEAAHRLQRRKLTNDMSAFKAANPKALFQDFVNWYGNPENPLDQYEDESSFNIGNPFALVSPSKTPEDEAMEAIFVLNATREFWGDCWNDSKPKPAADQEPLFDAFGTVEMLLLWFESMHPALLMNQVLAVNLAMSNFIVQSSAPSAKIRLIEDALKRLQRKTEHGLYLLSKDVTTMISRGVKSTGGESDVLDPFTYVSPDTISTCEKICSYIGDAETLIARATSLLTKLNGDVELVQTILEAPEGRNLEAQSSDSRSGILKEIHKQQQRNSEDVDSGMNDLPFPSVREYILRNSNVKNPCQLTACMGGTFGLEDGGTNSTRGGLVLAIKKCVK</sequence>
<dbReference type="InterPro" id="IPR045700">
    <property type="entry name" value="Rab3GAP1"/>
</dbReference>
<dbReference type="EMBL" id="HBIO01011221">
    <property type="protein sequence ID" value="CAE0463879.1"/>
    <property type="molecule type" value="Transcribed_RNA"/>
</dbReference>
<evidence type="ECO:0000256" key="2">
    <source>
        <dbReference type="ARBA" id="ARBA00008856"/>
    </source>
</evidence>
<evidence type="ECO:0000256" key="5">
    <source>
        <dbReference type="ARBA" id="ARBA00022490"/>
    </source>
</evidence>
<feature type="region of interest" description="Disordered" evidence="6">
    <location>
        <begin position="651"/>
        <end position="785"/>
    </location>
</feature>
<feature type="region of interest" description="Disordered" evidence="6">
    <location>
        <begin position="1269"/>
        <end position="1290"/>
    </location>
</feature>
<dbReference type="PANTHER" id="PTHR21422:SF9">
    <property type="entry name" value="RAB3 GTPASE-ACTIVATING PROTEIN CATALYTIC SUBUNIT"/>
    <property type="match status" value="1"/>
</dbReference>
<evidence type="ECO:0000256" key="3">
    <source>
        <dbReference type="ARBA" id="ARBA00015817"/>
    </source>
</evidence>
<protein>
    <recommendedName>
        <fullName evidence="3">Rab3 GTPase-activating protein catalytic subunit</fullName>
    </recommendedName>
</protein>
<feature type="region of interest" description="Disordered" evidence="6">
    <location>
        <begin position="564"/>
        <end position="607"/>
    </location>
</feature>
<dbReference type="InterPro" id="IPR026147">
    <property type="entry name" value="Rab3GAP1_conserved"/>
</dbReference>
<name>A0A7S3Q2M5_9STRA</name>
<feature type="compositionally biased region" description="Acidic residues" evidence="6">
    <location>
        <begin position="1383"/>
        <end position="1393"/>
    </location>
</feature>
<dbReference type="GO" id="GO:0005096">
    <property type="term" value="F:GTPase activator activity"/>
    <property type="evidence" value="ECO:0007669"/>
    <property type="project" value="UniProtKB-KW"/>
</dbReference>
<evidence type="ECO:0000259" key="7">
    <source>
        <dbReference type="Pfam" id="PF13890"/>
    </source>
</evidence>
<feature type="region of interest" description="Disordered" evidence="6">
    <location>
        <begin position="1766"/>
        <end position="1797"/>
    </location>
</feature>
<evidence type="ECO:0000256" key="1">
    <source>
        <dbReference type="ARBA" id="ARBA00004496"/>
    </source>
</evidence>
<evidence type="ECO:0000313" key="8">
    <source>
        <dbReference type="EMBL" id="CAE0463879.1"/>
    </source>
</evidence>
<feature type="compositionally biased region" description="Basic residues" evidence="6">
    <location>
        <begin position="848"/>
        <end position="861"/>
    </location>
</feature>
<feature type="compositionally biased region" description="Low complexity" evidence="6">
    <location>
        <begin position="697"/>
        <end position="706"/>
    </location>
</feature>
<feature type="region of interest" description="Disordered" evidence="6">
    <location>
        <begin position="1432"/>
        <end position="1475"/>
    </location>
</feature>
<organism evidence="8">
    <name type="scientific">Chaetoceros debilis</name>
    <dbReference type="NCBI Taxonomy" id="122233"/>
    <lineage>
        <taxon>Eukaryota</taxon>
        <taxon>Sar</taxon>
        <taxon>Stramenopiles</taxon>
        <taxon>Ochrophyta</taxon>
        <taxon>Bacillariophyta</taxon>
        <taxon>Coscinodiscophyceae</taxon>
        <taxon>Chaetocerotophycidae</taxon>
        <taxon>Chaetocerotales</taxon>
        <taxon>Chaetocerotaceae</taxon>
        <taxon>Chaetoceros</taxon>
    </lineage>
</organism>
<dbReference type="PANTHER" id="PTHR21422">
    <property type="entry name" value="RAB3 GTPASE-ACTIVATING PROTEIN CATALYTIC SUBUNIT"/>
    <property type="match status" value="1"/>
</dbReference>
<dbReference type="Pfam" id="PF13890">
    <property type="entry name" value="Rab3-GTPase_cat"/>
    <property type="match status" value="1"/>
</dbReference>
<feature type="compositionally biased region" description="Polar residues" evidence="6">
    <location>
        <begin position="726"/>
        <end position="739"/>
    </location>
</feature>
<evidence type="ECO:0000256" key="4">
    <source>
        <dbReference type="ARBA" id="ARBA00022468"/>
    </source>
</evidence>
<feature type="region of interest" description="Disordered" evidence="6">
    <location>
        <begin position="1382"/>
        <end position="1401"/>
    </location>
</feature>
<feature type="compositionally biased region" description="Low complexity" evidence="6">
    <location>
        <begin position="237"/>
        <end position="251"/>
    </location>
</feature>
<keyword evidence="4" id="KW-0343">GTPase activation</keyword>
<feature type="domain" description="Rab3GAP catalytic subunit conserved" evidence="7">
    <location>
        <begin position="1477"/>
        <end position="1635"/>
    </location>
</feature>
<feature type="compositionally biased region" description="Basic residues" evidence="6">
    <location>
        <begin position="743"/>
        <end position="760"/>
    </location>
</feature>
<feature type="compositionally biased region" description="Gly residues" evidence="6">
    <location>
        <begin position="661"/>
        <end position="672"/>
    </location>
</feature>
<feature type="region of interest" description="Disordered" evidence="6">
    <location>
        <begin position="844"/>
        <end position="881"/>
    </location>
</feature>
<dbReference type="GO" id="GO:0005737">
    <property type="term" value="C:cytoplasm"/>
    <property type="evidence" value="ECO:0007669"/>
    <property type="project" value="UniProtKB-SubCell"/>
</dbReference>
<comment type="subcellular location">
    <subcellularLocation>
        <location evidence="1">Cytoplasm</location>
    </subcellularLocation>
</comment>
<gene>
    <name evidence="8" type="ORF">CDEB00056_LOCUS8720</name>
</gene>
<reference evidence="8" key="1">
    <citation type="submission" date="2021-01" db="EMBL/GenBank/DDBJ databases">
        <authorList>
            <person name="Corre E."/>
            <person name="Pelletier E."/>
            <person name="Niang G."/>
            <person name="Scheremetjew M."/>
            <person name="Finn R."/>
            <person name="Kale V."/>
            <person name="Holt S."/>
            <person name="Cochrane G."/>
            <person name="Meng A."/>
            <person name="Brown T."/>
            <person name="Cohen L."/>
        </authorList>
    </citation>
    <scope>NUCLEOTIDE SEQUENCE</scope>
    <source>
        <strain evidence="8">MM31A-1</strain>
    </source>
</reference>
<feature type="compositionally biased region" description="Polar residues" evidence="6">
    <location>
        <begin position="871"/>
        <end position="881"/>
    </location>
</feature>
<accession>A0A7S3Q2M5</accession>
<keyword evidence="5" id="KW-0963">Cytoplasm</keyword>
<evidence type="ECO:0000256" key="6">
    <source>
        <dbReference type="SAM" id="MobiDB-lite"/>
    </source>
</evidence>
<feature type="compositionally biased region" description="Polar residues" evidence="6">
    <location>
        <begin position="224"/>
        <end position="236"/>
    </location>
</feature>
<feature type="region of interest" description="Disordered" evidence="6">
    <location>
        <begin position="116"/>
        <end position="291"/>
    </location>
</feature>
<feature type="compositionally biased region" description="Low complexity" evidence="6">
    <location>
        <begin position="564"/>
        <end position="576"/>
    </location>
</feature>
<comment type="similarity">
    <text evidence="2">Belongs to the Rab3-GAP catalytic subunit family.</text>
</comment>